<comment type="caution">
    <text evidence="1">The sequence shown here is derived from an EMBL/GenBank/DDBJ whole genome shotgun (WGS) entry which is preliminary data.</text>
</comment>
<organism evidence="1">
    <name type="scientific">bioreactor metagenome</name>
    <dbReference type="NCBI Taxonomy" id="1076179"/>
    <lineage>
        <taxon>unclassified sequences</taxon>
        <taxon>metagenomes</taxon>
        <taxon>ecological metagenomes</taxon>
    </lineage>
</organism>
<dbReference type="AlphaFoldDB" id="A0A644ZJL4"/>
<evidence type="ECO:0000313" key="1">
    <source>
        <dbReference type="EMBL" id="MPM37954.1"/>
    </source>
</evidence>
<accession>A0A644ZJL4</accession>
<protein>
    <submittedName>
        <fullName evidence="1">Uncharacterized protein</fullName>
    </submittedName>
</protein>
<proteinExistence type="predicted"/>
<reference evidence="1" key="1">
    <citation type="submission" date="2019-08" db="EMBL/GenBank/DDBJ databases">
        <authorList>
            <person name="Kucharzyk K."/>
            <person name="Murdoch R.W."/>
            <person name="Higgins S."/>
            <person name="Loffler F."/>
        </authorList>
    </citation>
    <scope>NUCLEOTIDE SEQUENCE</scope>
</reference>
<sequence>MAPVTRYTIGSLNTGFDVEDLSNFSILVQILDHLKITVPTAILMDHKHALVFLCGMHYFRQLFAVQCHGLFTNDMFSCLQSLDSDLFVYIIRSCDQYGIHRFIIQSLFKTDIGTIAIRFTSLLPTFQNIEYPMHFYFRICLNQLSVKAAHASVTNDRDF</sequence>
<dbReference type="EMBL" id="VSSQ01008122">
    <property type="protein sequence ID" value="MPM37954.1"/>
    <property type="molecule type" value="Genomic_DNA"/>
</dbReference>
<name>A0A644ZJL4_9ZZZZ</name>
<gene>
    <name evidence="1" type="ORF">SDC9_84576</name>
</gene>